<dbReference type="InterPro" id="IPR039261">
    <property type="entry name" value="FNR_nucleotide-bd"/>
</dbReference>
<dbReference type="SUPFAM" id="SSF63380">
    <property type="entry name" value="Riboflavin synthase domain-like"/>
    <property type="match status" value="1"/>
</dbReference>
<evidence type="ECO:0000259" key="2">
    <source>
        <dbReference type="PROSITE" id="PS51384"/>
    </source>
</evidence>
<accession>A0ABV6AG32</accession>
<reference evidence="3 4" key="1">
    <citation type="submission" date="2024-09" db="EMBL/GenBank/DDBJ databases">
        <authorList>
            <person name="Sun Q."/>
            <person name="Mori K."/>
        </authorList>
    </citation>
    <scope>NUCLEOTIDE SEQUENCE [LARGE SCALE GENOMIC DNA]</scope>
    <source>
        <strain evidence="3 4">TBRC 4938</strain>
    </source>
</reference>
<evidence type="ECO:0000313" key="3">
    <source>
        <dbReference type="EMBL" id="MFB9949059.1"/>
    </source>
</evidence>
<keyword evidence="4" id="KW-1185">Reference proteome</keyword>
<comment type="caution">
    <text evidence="3">The sequence shown here is derived from an EMBL/GenBank/DDBJ whole genome shotgun (WGS) entry which is preliminary data.</text>
</comment>
<proteinExistence type="inferred from homology"/>
<dbReference type="CDD" id="cd06193">
    <property type="entry name" value="siderophore_interacting"/>
    <property type="match status" value="1"/>
</dbReference>
<dbReference type="InterPro" id="IPR007037">
    <property type="entry name" value="SIP_rossman_dom"/>
</dbReference>
<dbReference type="Gene3D" id="2.40.30.10">
    <property type="entry name" value="Translation factors"/>
    <property type="match status" value="1"/>
</dbReference>
<evidence type="ECO:0000313" key="4">
    <source>
        <dbReference type="Proteomes" id="UP001589692"/>
    </source>
</evidence>
<organism evidence="3 4">
    <name type="scientific">Rhizobium puerariae</name>
    <dbReference type="NCBI Taxonomy" id="1585791"/>
    <lineage>
        <taxon>Bacteria</taxon>
        <taxon>Pseudomonadati</taxon>
        <taxon>Pseudomonadota</taxon>
        <taxon>Alphaproteobacteria</taxon>
        <taxon>Hyphomicrobiales</taxon>
        <taxon>Rhizobiaceae</taxon>
        <taxon>Rhizobium/Agrobacterium group</taxon>
        <taxon>Rhizobium</taxon>
    </lineage>
</organism>
<dbReference type="Proteomes" id="UP001589692">
    <property type="component" value="Unassembled WGS sequence"/>
</dbReference>
<sequence length="295" mass="33290">MQRMFYNVEVVARRYLTPGMIRLTFSGGELGDFLTTGIGDEYLRLFFPDDESGEVVLPIIDEEGRWTYQEGKPPVKCATYTVRRFDPAARELDIDFVVHEGGLASSWAQAAEPGSQTVINRPRGLYTPPPDVEWQLLMADATGIPALARLLEQTPATVKSHVVIEVADPGHRQDLPDHPRATVTWLDGSGNGMGPSRLEAAFRAMKLPSTPGYIWVAAEQKPVRAIRKHVRQTLKIPAERYKLVAYWIEAKHEWQARWQVLPAAVREEIEAAWQSDRDAEDVRDEVEATLEKFNL</sequence>
<name>A0ABV6AG32_9HYPH</name>
<dbReference type="InterPro" id="IPR013113">
    <property type="entry name" value="SIP_FAD-bd"/>
</dbReference>
<dbReference type="PROSITE" id="PS51384">
    <property type="entry name" value="FAD_FR"/>
    <property type="match status" value="1"/>
</dbReference>
<evidence type="ECO:0000256" key="1">
    <source>
        <dbReference type="ARBA" id="ARBA00035644"/>
    </source>
</evidence>
<dbReference type="Pfam" id="PF08021">
    <property type="entry name" value="FAD_binding_9"/>
    <property type="match status" value="1"/>
</dbReference>
<gene>
    <name evidence="3" type="ORF">ACFFP0_09390</name>
</gene>
<dbReference type="Gene3D" id="3.40.50.80">
    <property type="entry name" value="Nucleotide-binding domain of ferredoxin-NADP reductase (FNR) module"/>
    <property type="match status" value="1"/>
</dbReference>
<comment type="similarity">
    <text evidence="1">Belongs to the SIP oxidoreductase family.</text>
</comment>
<dbReference type="EMBL" id="JBHMAA010000011">
    <property type="protein sequence ID" value="MFB9949059.1"/>
    <property type="molecule type" value="Genomic_DNA"/>
</dbReference>
<dbReference type="PANTHER" id="PTHR30157">
    <property type="entry name" value="FERRIC REDUCTASE, NADPH-DEPENDENT"/>
    <property type="match status" value="1"/>
</dbReference>
<dbReference type="PANTHER" id="PTHR30157:SF0">
    <property type="entry name" value="NADPH-DEPENDENT FERRIC-CHELATE REDUCTASE"/>
    <property type="match status" value="1"/>
</dbReference>
<protein>
    <submittedName>
        <fullName evidence="3">Siderophore-interacting protein</fullName>
    </submittedName>
</protein>
<dbReference type="InterPro" id="IPR039374">
    <property type="entry name" value="SIP_fam"/>
</dbReference>
<dbReference type="Pfam" id="PF04954">
    <property type="entry name" value="SIP"/>
    <property type="match status" value="1"/>
</dbReference>
<dbReference type="InterPro" id="IPR017938">
    <property type="entry name" value="Riboflavin_synthase-like_b-brl"/>
</dbReference>
<dbReference type="RefSeq" id="WP_377259491.1">
    <property type="nucleotide sequence ID" value="NZ_JBHMAA010000011.1"/>
</dbReference>
<dbReference type="InterPro" id="IPR017927">
    <property type="entry name" value="FAD-bd_FR_type"/>
</dbReference>
<feature type="domain" description="FAD-binding FR-type" evidence="2">
    <location>
        <begin position="3"/>
        <end position="129"/>
    </location>
</feature>